<comment type="caution">
    <text evidence="2">The sequence shown here is derived from an EMBL/GenBank/DDBJ whole genome shotgun (WGS) entry which is preliminary data.</text>
</comment>
<dbReference type="RefSeq" id="WP_167953887.1">
    <property type="nucleotide sequence ID" value="NZ_JAATJE010000001.1"/>
</dbReference>
<organism evidence="2 3">
    <name type="scientific">Sphingomonas jejuensis</name>
    <dbReference type="NCBI Taxonomy" id="904715"/>
    <lineage>
        <taxon>Bacteria</taxon>
        <taxon>Pseudomonadati</taxon>
        <taxon>Pseudomonadota</taxon>
        <taxon>Alphaproteobacteria</taxon>
        <taxon>Sphingomonadales</taxon>
        <taxon>Sphingomonadaceae</taxon>
        <taxon>Sphingomonas</taxon>
    </lineage>
</organism>
<dbReference type="GO" id="GO:0016853">
    <property type="term" value="F:isomerase activity"/>
    <property type="evidence" value="ECO:0007669"/>
    <property type="project" value="UniProtKB-KW"/>
</dbReference>
<proteinExistence type="predicted"/>
<dbReference type="InterPro" id="IPR050312">
    <property type="entry name" value="IolE/XylAMocC-like"/>
</dbReference>
<name>A0ABX0XKU7_9SPHN</name>
<dbReference type="PANTHER" id="PTHR12110:SF48">
    <property type="entry name" value="BLL3656 PROTEIN"/>
    <property type="match status" value="1"/>
</dbReference>
<dbReference type="InterPro" id="IPR013022">
    <property type="entry name" value="Xyl_isomerase-like_TIM-brl"/>
</dbReference>
<keyword evidence="3" id="KW-1185">Reference proteome</keyword>
<feature type="domain" description="Xylose isomerase-like TIM barrel" evidence="1">
    <location>
        <begin position="22"/>
        <end position="217"/>
    </location>
</feature>
<evidence type="ECO:0000259" key="1">
    <source>
        <dbReference type="Pfam" id="PF01261"/>
    </source>
</evidence>
<dbReference type="Gene3D" id="3.20.20.150">
    <property type="entry name" value="Divalent-metal-dependent TIM barrel enzymes"/>
    <property type="match status" value="1"/>
</dbReference>
<dbReference type="EMBL" id="JAATJE010000001">
    <property type="protein sequence ID" value="NJC33974.1"/>
    <property type="molecule type" value="Genomic_DNA"/>
</dbReference>
<dbReference type="Pfam" id="PF01261">
    <property type="entry name" value="AP_endonuc_2"/>
    <property type="match status" value="1"/>
</dbReference>
<accession>A0ABX0XKU7</accession>
<protein>
    <submittedName>
        <fullName evidence="2">Sugar phosphate isomerase/epimerase</fullName>
    </submittedName>
</protein>
<evidence type="ECO:0000313" key="2">
    <source>
        <dbReference type="EMBL" id="NJC33974.1"/>
    </source>
</evidence>
<sequence length="264" mass="27316">MTGRQIGLAAQCVPGLSPEETVRVAAAAGFDLVGVTIDPDSWSAKRAAEVRRIAAGEGIRLHDAEVIRLSRPDDPAHARLIDHAAAAGIAHVIVIGLMADRAALIDAVARLAAHARDAGVQAVLEFGAFTDVPGLPDALAIADAVPGLAVLVDPLHLARSGGVPDDVASVPVERMPYVQWCDGGAPLPAPDRADLLEEARARRLDVGGGTLPLSDLLTVLPPGMPLMTKVRSTAIAARFPDPVAHARHLHASLAGWLHAQGGLP</sequence>
<keyword evidence="2" id="KW-0413">Isomerase</keyword>
<evidence type="ECO:0000313" key="3">
    <source>
        <dbReference type="Proteomes" id="UP000734218"/>
    </source>
</evidence>
<reference evidence="2 3" key="1">
    <citation type="submission" date="2020-03" db="EMBL/GenBank/DDBJ databases">
        <title>Genomic Encyclopedia of Type Strains, Phase IV (KMG-IV): sequencing the most valuable type-strain genomes for metagenomic binning, comparative biology and taxonomic classification.</title>
        <authorList>
            <person name="Goeker M."/>
        </authorList>
    </citation>
    <scope>NUCLEOTIDE SEQUENCE [LARGE SCALE GENOMIC DNA]</scope>
    <source>
        <strain evidence="2 3">DSM 27651</strain>
    </source>
</reference>
<dbReference type="SUPFAM" id="SSF51658">
    <property type="entry name" value="Xylose isomerase-like"/>
    <property type="match status" value="1"/>
</dbReference>
<gene>
    <name evidence="2" type="ORF">GGR88_001448</name>
</gene>
<dbReference type="PANTHER" id="PTHR12110">
    <property type="entry name" value="HYDROXYPYRUVATE ISOMERASE"/>
    <property type="match status" value="1"/>
</dbReference>
<dbReference type="Proteomes" id="UP000734218">
    <property type="component" value="Unassembled WGS sequence"/>
</dbReference>
<dbReference type="InterPro" id="IPR036237">
    <property type="entry name" value="Xyl_isomerase-like_sf"/>
</dbReference>